<dbReference type="PANTHER" id="PTHR43820:SF4">
    <property type="entry name" value="HIGH-AFFINITY BRANCHED-CHAIN AMINO ACID TRANSPORT ATP-BINDING PROTEIN LIVF"/>
    <property type="match status" value="1"/>
</dbReference>
<dbReference type="InterPro" id="IPR003439">
    <property type="entry name" value="ABC_transporter-like_ATP-bd"/>
</dbReference>
<dbReference type="AlphaFoldDB" id="A0A248UNF4"/>
<dbReference type="SMART" id="SM00382">
    <property type="entry name" value="AAA"/>
    <property type="match status" value="1"/>
</dbReference>
<evidence type="ECO:0000256" key="1">
    <source>
        <dbReference type="ARBA" id="ARBA00004533"/>
    </source>
</evidence>
<dbReference type="EMBL" id="CP022605">
    <property type="protein sequence ID" value="ASV88245.1"/>
    <property type="molecule type" value="Genomic_DNA"/>
</dbReference>
<dbReference type="CDD" id="cd03224">
    <property type="entry name" value="ABC_TM1139_LivF_branched"/>
    <property type="match status" value="1"/>
</dbReference>
<dbReference type="PROSITE" id="PS50893">
    <property type="entry name" value="ABC_TRANSPORTER_2"/>
    <property type="match status" value="1"/>
</dbReference>
<reference evidence="8 9" key="1">
    <citation type="submission" date="2017-07" db="EMBL/GenBank/DDBJ databases">
        <title>Phylogenetic study on the rhizospheric bacterium Ochrobactrum sp. A44.</title>
        <authorList>
            <person name="Krzyzanowska D.M."/>
            <person name="Ossowicki A."/>
            <person name="Rajewska M."/>
            <person name="Maciag T."/>
            <person name="Kaczynski Z."/>
            <person name="Czerwicka M."/>
            <person name="Jafra S."/>
        </authorList>
    </citation>
    <scope>NUCLEOTIDE SEQUENCE [LARGE SCALE GENOMIC DNA]</scope>
    <source>
        <strain evidence="8 9">A44</strain>
        <plasmid evidence="8 9">unnamed1</plasmid>
    </source>
</reference>
<comment type="similarity">
    <text evidence="2">Belongs to the ABC transporter superfamily.</text>
</comment>
<evidence type="ECO:0000256" key="6">
    <source>
        <dbReference type="ARBA" id="ARBA00022970"/>
    </source>
</evidence>
<dbReference type="InterPro" id="IPR017871">
    <property type="entry name" value="ABC_transporter-like_CS"/>
</dbReference>
<proteinExistence type="inferred from homology"/>
<gene>
    <name evidence="8" type="ORF">CES85_3320</name>
</gene>
<dbReference type="PANTHER" id="PTHR43820">
    <property type="entry name" value="HIGH-AFFINITY BRANCHED-CHAIN AMINO ACID TRANSPORT ATP-BINDING PROTEIN LIVF"/>
    <property type="match status" value="1"/>
</dbReference>
<dbReference type="GO" id="GO:0005524">
    <property type="term" value="F:ATP binding"/>
    <property type="evidence" value="ECO:0007669"/>
    <property type="project" value="UniProtKB-KW"/>
</dbReference>
<keyword evidence="3" id="KW-0813">Transport</keyword>
<dbReference type="Pfam" id="PF00005">
    <property type="entry name" value="ABC_tran"/>
    <property type="match status" value="1"/>
</dbReference>
<feature type="domain" description="ABC transporter" evidence="7">
    <location>
        <begin position="9"/>
        <end position="242"/>
    </location>
</feature>
<dbReference type="InterPro" id="IPR052156">
    <property type="entry name" value="BCAA_Transport_ATP-bd_LivF"/>
</dbReference>
<dbReference type="InterPro" id="IPR003593">
    <property type="entry name" value="AAA+_ATPase"/>
</dbReference>
<dbReference type="Gene3D" id="3.40.50.300">
    <property type="entry name" value="P-loop containing nucleotide triphosphate hydrolases"/>
    <property type="match status" value="1"/>
</dbReference>
<geneLocation type="plasmid" evidence="8 9">
    <name>unnamed1</name>
</geneLocation>
<keyword evidence="6" id="KW-0029">Amino-acid transport</keyword>
<evidence type="ECO:0000313" key="9">
    <source>
        <dbReference type="Proteomes" id="UP000215256"/>
    </source>
</evidence>
<dbReference type="GO" id="GO:0005886">
    <property type="term" value="C:plasma membrane"/>
    <property type="evidence" value="ECO:0007669"/>
    <property type="project" value="UniProtKB-SubCell"/>
</dbReference>
<dbReference type="InterPro" id="IPR027417">
    <property type="entry name" value="P-loop_NTPase"/>
</dbReference>
<accession>A0A248UNF4</accession>
<evidence type="ECO:0000259" key="7">
    <source>
        <dbReference type="PROSITE" id="PS50893"/>
    </source>
</evidence>
<dbReference type="KEGG" id="och:CES85_3320"/>
<comment type="subcellular location">
    <subcellularLocation>
        <location evidence="1">Cell inner membrane</location>
    </subcellularLocation>
</comment>
<dbReference type="Proteomes" id="UP000215256">
    <property type="component" value="Plasmid unnamed1"/>
</dbReference>
<evidence type="ECO:0000256" key="5">
    <source>
        <dbReference type="ARBA" id="ARBA00022840"/>
    </source>
</evidence>
<dbReference type="GO" id="GO:0015658">
    <property type="term" value="F:branched-chain amino acid transmembrane transporter activity"/>
    <property type="evidence" value="ECO:0007669"/>
    <property type="project" value="TreeGrafter"/>
</dbReference>
<name>A0A248UNF4_9HYPH</name>
<evidence type="ECO:0000313" key="8">
    <source>
        <dbReference type="EMBL" id="ASV88245.1"/>
    </source>
</evidence>
<sequence>MISHSRHILEVSNLTVSYGKMTAVRGISFSLRPGSITVIVGPNGAGKSTIMKAIAGGVRFSDGDILLEGNSFRGKKPETIATLGVSLVPEGRHVFPSMSVRENLIVASYMRKDRENIPEDFERMLKLFPRLGERLSQAAGKLSGGEQQMLVIARALMTRPSLLMIDEPSLGLAPKIVDEVYETLLASRGLNNLTLLINEQTSKRALRVADEIHVLREGSIRLSGSAASMKESTALSDAYFGHSSSHESVSNEVV</sequence>
<dbReference type="GO" id="GO:0016887">
    <property type="term" value="F:ATP hydrolysis activity"/>
    <property type="evidence" value="ECO:0007669"/>
    <property type="project" value="InterPro"/>
</dbReference>
<evidence type="ECO:0000256" key="4">
    <source>
        <dbReference type="ARBA" id="ARBA00022741"/>
    </source>
</evidence>
<evidence type="ECO:0000256" key="2">
    <source>
        <dbReference type="ARBA" id="ARBA00005417"/>
    </source>
</evidence>
<evidence type="ECO:0000256" key="3">
    <source>
        <dbReference type="ARBA" id="ARBA00022448"/>
    </source>
</evidence>
<keyword evidence="8" id="KW-0614">Plasmid</keyword>
<dbReference type="GO" id="GO:0015807">
    <property type="term" value="P:L-amino acid transport"/>
    <property type="evidence" value="ECO:0007669"/>
    <property type="project" value="TreeGrafter"/>
</dbReference>
<organism evidence="8 9">
    <name type="scientific">Ochrobactrum quorumnocens</name>
    <dbReference type="NCBI Taxonomy" id="271865"/>
    <lineage>
        <taxon>Bacteria</taxon>
        <taxon>Pseudomonadati</taxon>
        <taxon>Pseudomonadota</taxon>
        <taxon>Alphaproteobacteria</taxon>
        <taxon>Hyphomicrobiales</taxon>
        <taxon>Brucellaceae</taxon>
        <taxon>Brucella/Ochrobactrum group</taxon>
        <taxon>Ochrobactrum</taxon>
    </lineage>
</organism>
<keyword evidence="4" id="KW-0547">Nucleotide-binding</keyword>
<dbReference type="PROSITE" id="PS00211">
    <property type="entry name" value="ABC_TRANSPORTER_1"/>
    <property type="match status" value="1"/>
</dbReference>
<dbReference type="SUPFAM" id="SSF52540">
    <property type="entry name" value="P-loop containing nucleoside triphosphate hydrolases"/>
    <property type="match status" value="1"/>
</dbReference>
<keyword evidence="5" id="KW-0067">ATP-binding</keyword>
<protein>
    <submittedName>
        <fullName evidence="8">ABC transporter family protein</fullName>
    </submittedName>
</protein>